<dbReference type="PANTHER" id="PTHR46663">
    <property type="entry name" value="DIGUANYLATE CYCLASE DGCT-RELATED"/>
    <property type="match status" value="1"/>
</dbReference>
<dbReference type="PROSITE" id="PS50885">
    <property type="entry name" value="HAMP"/>
    <property type="match status" value="1"/>
</dbReference>
<dbReference type="EMBL" id="CP044222">
    <property type="protein sequence ID" value="QEW07150.1"/>
    <property type="molecule type" value="Genomic_DNA"/>
</dbReference>
<dbReference type="InterPro" id="IPR033417">
    <property type="entry name" value="CHASE8"/>
</dbReference>
<dbReference type="Pfam" id="PF17152">
    <property type="entry name" value="CHASE8"/>
    <property type="match status" value="1"/>
</dbReference>
<dbReference type="InterPro" id="IPR052163">
    <property type="entry name" value="DGC-Regulatory_Protein"/>
</dbReference>
<dbReference type="RefSeq" id="WP_151056274.1">
    <property type="nucleotide sequence ID" value="NZ_CP044222.1"/>
</dbReference>
<keyword evidence="6" id="KW-1185">Reference proteome</keyword>
<accession>A0A5J6LEV1</accession>
<dbReference type="InterPro" id="IPR000160">
    <property type="entry name" value="GGDEF_dom"/>
</dbReference>
<dbReference type="FunFam" id="3.30.70.270:FF:000001">
    <property type="entry name" value="Diguanylate cyclase domain protein"/>
    <property type="match status" value="1"/>
</dbReference>
<feature type="transmembrane region" description="Helical" evidence="2">
    <location>
        <begin position="28"/>
        <end position="50"/>
    </location>
</feature>
<protein>
    <submittedName>
        <fullName evidence="5">Diguanylate cyclase</fullName>
    </submittedName>
</protein>
<dbReference type="GO" id="GO:0007165">
    <property type="term" value="P:signal transduction"/>
    <property type="evidence" value="ECO:0007669"/>
    <property type="project" value="InterPro"/>
</dbReference>
<dbReference type="Pfam" id="PF00990">
    <property type="entry name" value="GGDEF"/>
    <property type="match status" value="1"/>
</dbReference>
<feature type="domain" description="GGDEF" evidence="4">
    <location>
        <begin position="280"/>
        <end position="411"/>
    </location>
</feature>
<name>A0A5J6LEV1_9GAMM</name>
<dbReference type="InterPro" id="IPR029787">
    <property type="entry name" value="Nucleotide_cyclase"/>
</dbReference>
<dbReference type="Gene3D" id="3.30.70.270">
    <property type="match status" value="1"/>
</dbReference>
<dbReference type="InterPro" id="IPR003660">
    <property type="entry name" value="HAMP_dom"/>
</dbReference>
<feature type="transmembrane region" description="Helical" evidence="2">
    <location>
        <begin position="152"/>
        <end position="175"/>
    </location>
</feature>
<feature type="domain" description="HAMP" evidence="3">
    <location>
        <begin position="184"/>
        <end position="237"/>
    </location>
</feature>
<dbReference type="GO" id="GO:0016020">
    <property type="term" value="C:membrane"/>
    <property type="evidence" value="ECO:0007669"/>
    <property type="project" value="InterPro"/>
</dbReference>
<dbReference type="KEGG" id="nik:F5I99_11900"/>
<comment type="cofactor">
    <cofactor evidence="1">
        <name>Mg(2+)</name>
        <dbReference type="ChEBI" id="CHEBI:18420"/>
    </cofactor>
</comment>
<evidence type="ECO:0000313" key="5">
    <source>
        <dbReference type="EMBL" id="QEW07150.1"/>
    </source>
</evidence>
<sequence>MSQNTSVNYRKVVTLRGLMHKAQIRSNLVGIITSGTILTVLGLFALVNLADHNQKLVSRVLSYTLEAAVVFKDSDAIREGINLILETEKLSEVVVFDEYGKTLYEWNASSKTQWGQIERQLLGLILDQPRIVPVRHNGEQVGELQIYTDGSVFFIFMMCGVLAVFFSLIISTLGANIEGGRIHSFICKSVQELASIARKIARERSFKLRAPLSSIYEIRELAEDLNILLDEIETWEGHLQQENTSLSYKANHDSLTGVSNRAYFERVLSQQVISAREKGRRLALLYIDGYQFKSINDTFGHAAGDEVLVTTAKRLGALIREQDQLARLGGDEFAILIQPLQQDQDLERMASKIVDAMSHPIILESGERVSFSLTIGVATFPQQGETPKALMQAADDAMYTAKKNEKNFHIS</sequence>
<dbReference type="Proteomes" id="UP000325606">
    <property type="component" value="Chromosome"/>
</dbReference>
<dbReference type="NCBIfam" id="TIGR00254">
    <property type="entry name" value="GGDEF"/>
    <property type="match status" value="1"/>
</dbReference>
<dbReference type="SMART" id="SM00267">
    <property type="entry name" value="GGDEF"/>
    <property type="match status" value="1"/>
</dbReference>
<evidence type="ECO:0000313" key="6">
    <source>
        <dbReference type="Proteomes" id="UP000325606"/>
    </source>
</evidence>
<gene>
    <name evidence="5" type="ORF">F5I99_11900</name>
</gene>
<dbReference type="InterPro" id="IPR043128">
    <property type="entry name" value="Rev_trsase/Diguanyl_cyclase"/>
</dbReference>
<evidence type="ECO:0000259" key="3">
    <source>
        <dbReference type="PROSITE" id="PS50885"/>
    </source>
</evidence>
<dbReference type="SUPFAM" id="SSF55073">
    <property type="entry name" value="Nucleotide cyclase"/>
    <property type="match status" value="1"/>
</dbReference>
<reference evidence="5 6" key="1">
    <citation type="submission" date="2019-09" db="EMBL/GenBank/DDBJ databases">
        <title>Nitrincola iocasae sp. nov., a bacterium isolated from the sediment collected at a cold seep field in South China Sea.</title>
        <authorList>
            <person name="Zhang H."/>
            <person name="Wang H."/>
            <person name="Li C."/>
        </authorList>
    </citation>
    <scope>NUCLEOTIDE SEQUENCE [LARGE SCALE GENOMIC DNA]</scope>
    <source>
        <strain evidence="5 6">KXZD1103</strain>
    </source>
</reference>
<proteinExistence type="predicted"/>
<dbReference type="AlphaFoldDB" id="A0A5J6LEV1"/>
<evidence type="ECO:0000259" key="4">
    <source>
        <dbReference type="PROSITE" id="PS50887"/>
    </source>
</evidence>
<keyword evidence="2" id="KW-0472">Membrane</keyword>
<dbReference type="PANTHER" id="PTHR46663:SF2">
    <property type="entry name" value="GGDEF DOMAIN-CONTAINING PROTEIN"/>
    <property type="match status" value="1"/>
</dbReference>
<dbReference type="PROSITE" id="PS50887">
    <property type="entry name" value="GGDEF"/>
    <property type="match status" value="1"/>
</dbReference>
<dbReference type="CDD" id="cd01949">
    <property type="entry name" value="GGDEF"/>
    <property type="match status" value="1"/>
</dbReference>
<keyword evidence="2" id="KW-1133">Transmembrane helix</keyword>
<keyword evidence="2" id="KW-0812">Transmembrane</keyword>
<evidence type="ECO:0000256" key="1">
    <source>
        <dbReference type="ARBA" id="ARBA00001946"/>
    </source>
</evidence>
<evidence type="ECO:0000256" key="2">
    <source>
        <dbReference type="SAM" id="Phobius"/>
    </source>
</evidence>
<organism evidence="5 6">
    <name type="scientific">Nitrincola iocasae</name>
    <dbReference type="NCBI Taxonomy" id="2614693"/>
    <lineage>
        <taxon>Bacteria</taxon>
        <taxon>Pseudomonadati</taxon>
        <taxon>Pseudomonadota</taxon>
        <taxon>Gammaproteobacteria</taxon>
        <taxon>Oceanospirillales</taxon>
        <taxon>Oceanospirillaceae</taxon>
        <taxon>Nitrincola</taxon>
    </lineage>
</organism>
<dbReference type="GO" id="GO:0003824">
    <property type="term" value="F:catalytic activity"/>
    <property type="evidence" value="ECO:0007669"/>
    <property type="project" value="UniProtKB-ARBA"/>
</dbReference>